<gene>
    <name evidence="2" type="ORF">HCN51_53955</name>
</gene>
<evidence type="ECO:0000313" key="2">
    <source>
        <dbReference type="EMBL" id="NJP98238.1"/>
    </source>
</evidence>
<feature type="region of interest" description="Disordered" evidence="1">
    <location>
        <begin position="418"/>
        <end position="450"/>
    </location>
</feature>
<feature type="region of interest" description="Disordered" evidence="1">
    <location>
        <begin position="296"/>
        <end position="338"/>
    </location>
</feature>
<dbReference type="Proteomes" id="UP000696294">
    <property type="component" value="Unassembled WGS sequence"/>
</dbReference>
<keyword evidence="3" id="KW-1185">Reference proteome</keyword>
<comment type="caution">
    <text evidence="2">The sequence shown here is derived from an EMBL/GenBank/DDBJ whole genome shotgun (WGS) entry which is preliminary data.</text>
</comment>
<evidence type="ECO:0000256" key="1">
    <source>
        <dbReference type="SAM" id="MobiDB-lite"/>
    </source>
</evidence>
<feature type="compositionally biased region" description="Gly residues" evidence="1">
    <location>
        <begin position="310"/>
        <end position="337"/>
    </location>
</feature>
<accession>A0ABX1BSM2</accession>
<evidence type="ECO:0008006" key="4">
    <source>
        <dbReference type="Google" id="ProtNLM"/>
    </source>
</evidence>
<sequence length="479" mass="47974">MSRFQQPIRQDFDTGEVDYADLQLLRDHLNKNKPELLRSAAEEFLTAKRRLEHLIGVIDRHLRALDEHWTTGNDAKTVKAELRRLRAAASDVSTTISNQPVDAEQCPANPSGVAPALLLQAHTLSVFSGKNLPESADRDVSVLEGAFQGGAVGTIGGGVIGGPPGAVIGAVVGTLAGGVTALFTDGPFANLVGDSKEEKDRKAAKEHIKLLTEATNQNNQAFPVELNTDIPQFSPLAPRTPTIPDVNGPGGGTVPAGLGQGFDPDAPGIDGLGYPTGQDGLTDPSLHRIPGVDTTYPGGTLPDGSAVGATPGGGTDLDGTNGAGGAGGANLPGGPGAGVPATNVPGAGGTTPNAPRTSLAGLGDPAATLPHVPSTTTPALNAAATNTPATGIGSPYGGSSAGGAFGNGAAAGAASAAGRGASGRSPMVPVVPPVGARGKGKEDAQETTRTTWLLEDDSLFTSDVATINPTLKGESKGKT</sequence>
<organism evidence="2 3">
    <name type="scientific">Nonomuraea composti</name>
    <dbReference type="NCBI Taxonomy" id="2720023"/>
    <lineage>
        <taxon>Bacteria</taxon>
        <taxon>Bacillati</taxon>
        <taxon>Actinomycetota</taxon>
        <taxon>Actinomycetes</taxon>
        <taxon>Streptosporangiales</taxon>
        <taxon>Streptosporangiaceae</taxon>
        <taxon>Nonomuraea</taxon>
    </lineage>
</organism>
<dbReference type="EMBL" id="JAATEP010000085">
    <property type="protein sequence ID" value="NJP98238.1"/>
    <property type="molecule type" value="Genomic_DNA"/>
</dbReference>
<protein>
    <recommendedName>
        <fullName evidence="4">WXG100 family type VII secretion target</fullName>
    </recommendedName>
</protein>
<evidence type="ECO:0000313" key="3">
    <source>
        <dbReference type="Proteomes" id="UP000696294"/>
    </source>
</evidence>
<name>A0ABX1BSM2_9ACTN</name>
<reference evidence="2 3" key="1">
    <citation type="submission" date="2020-03" db="EMBL/GenBank/DDBJ databases">
        <title>WGS of actinomycetes isolated from Thailand.</title>
        <authorList>
            <person name="Thawai C."/>
        </authorList>
    </citation>
    <scope>NUCLEOTIDE SEQUENCE [LARGE SCALE GENOMIC DNA]</scope>
    <source>
        <strain evidence="2 3">FMUSA5-5</strain>
    </source>
</reference>
<dbReference type="RefSeq" id="WP_168021577.1">
    <property type="nucleotide sequence ID" value="NZ_JAATEP010000085.1"/>
</dbReference>
<proteinExistence type="predicted"/>